<dbReference type="InterPro" id="IPR045361">
    <property type="entry name" value="CIS_tube_prot_N"/>
</dbReference>
<organism evidence="2 3">
    <name type="scientific">Nibrella viscosa</name>
    <dbReference type="NCBI Taxonomy" id="1084524"/>
    <lineage>
        <taxon>Bacteria</taxon>
        <taxon>Pseudomonadati</taxon>
        <taxon>Bacteroidota</taxon>
        <taxon>Cytophagia</taxon>
        <taxon>Cytophagales</taxon>
        <taxon>Spirosomataceae</taxon>
        <taxon>Nibrella</taxon>
    </lineage>
</organism>
<evidence type="ECO:0000313" key="3">
    <source>
        <dbReference type="Proteomes" id="UP001500936"/>
    </source>
</evidence>
<keyword evidence="3" id="KW-1185">Reference proteome</keyword>
<gene>
    <name evidence="2" type="ORF">GCM10023187_13660</name>
</gene>
<dbReference type="InterPro" id="IPR018392">
    <property type="entry name" value="LysM"/>
</dbReference>
<feature type="domain" description="LysM" evidence="1">
    <location>
        <begin position="211"/>
        <end position="258"/>
    </location>
</feature>
<dbReference type="Pfam" id="PF19266">
    <property type="entry name" value="CIS_tube"/>
    <property type="match status" value="1"/>
</dbReference>
<dbReference type="PROSITE" id="PS51782">
    <property type="entry name" value="LYSM"/>
    <property type="match status" value="1"/>
</dbReference>
<dbReference type="EMBL" id="BAABHB010000002">
    <property type="protein sequence ID" value="GAA4400454.1"/>
    <property type="molecule type" value="Genomic_DNA"/>
</dbReference>
<sequence length="266" mass="29183">MILDTLLAKGSLTKMTITALEADPAPDSPPIRSASPNDTFSVLVNPNSYRINYALNYNRQQPQGASSTPAQYASSEPISIDFELLFDGTGVIPKIPSGNPLEGVPGVGAVAGAIAGLLGGEEEAYDVTKQILKFNNIVYTYQGDQHQPRKVQICWGKLVFFGVLKSLSYQFKLFKSDGTPLRAVANASFENHRNDFLREAVQQTSSPDLTHRRTVQEGDTLPLMCHRIYGDSSLYLQVAKVNKLLNFRALTVGQELLFPPINPLKQ</sequence>
<accession>A0ABP8K4D4</accession>
<evidence type="ECO:0000313" key="2">
    <source>
        <dbReference type="EMBL" id="GAA4400454.1"/>
    </source>
</evidence>
<dbReference type="CDD" id="cd00118">
    <property type="entry name" value="LysM"/>
    <property type="match status" value="1"/>
</dbReference>
<dbReference type="Proteomes" id="UP001500936">
    <property type="component" value="Unassembled WGS sequence"/>
</dbReference>
<evidence type="ECO:0000259" key="1">
    <source>
        <dbReference type="PROSITE" id="PS51782"/>
    </source>
</evidence>
<proteinExistence type="predicted"/>
<name>A0ABP8K4D4_9BACT</name>
<dbReference type="RefSeq" id="WP_345265285.1">
    <property type="nucleotide sequence ID" value="NZ_BAABHB010000002.1"/>
</dbReference>
<protein>
    <recommendedName>
        <fullName evidence="1">LysM domain-containing protein</fullName>
    </recommendedName>
</protein>
<comment type="caution">
    <text evidence="2">The sequence shown here is derived from an EMBL/GenBank/DDBJ whole genome shotgun (WGS) entry which is preliminary data.</text>
</comment>
<reference evidence="3" key="1">
    <citation type="journal article" date="2019" name="Int. J. Syst. Evol. Microbiol.">
        <title>The Global Catalogue of Microorganisms (GCM) 10K type strain sequencing project: providing services to taxonomists for standard genome sequencing and annotation.</title>
        <authorList>
            <consortium name="The Broad Institute Genomics Platform"/>
            <consortium name="The Broad Institute Genome Sequencing Center for Infectious Disease"/>
            <person name="Wu L."/>
            <person name="Ma J."/>
        </authorList>
    </citation>
    <scope>NUCLEOTIDE SEQUENCE [LARGE SCALE GENOMIC DNA]</scope>
    <source>
        <strain evidence="3">JCM 17925</strain>
    </source>
</reference>